<evidence type="ECO:0000256" key="2">
    <source>
        <dbReference type="SAM" id="SignalP"/>
    </source>
</evidence>
<dbReference type="EMBL" id="BAAATD010000014">
    <property type="protein sequence ID" value="GAA2629229.1"/>
    <property type="molecule type" value="Genomic_DNA"/>
</dbReference>
<accession>A0ABN3QKY6</accession>
<name>A0ABN3QKY6_9ACTN</name>
<organism evidence="3 4">
    <name type="scientific">Actinomadura fulvescens</name>
    <dbReference type="NCBI Taxonomy" id="46160"/>
    <lineage>
        <taxon>Bacteria</taxon>
        <taxon>Bacillati</taxon>
        <taxon>Actinomycetota</taxon>
        <taxon>Actinomycetes</taxon>
        <taxon>Streptosporangiales</taxon>
        <taxon>Thermomonosporaceae</taxon>
        <taxon>Actinomadura</taxon>
    </lineage>
</organism>
<reference evidence="3 4" key="1">
    <citation type="journal article" date="2019" name="Int. J. Syst. Evol. Microbiol.">
        <title>The Global Catalogue of Microorganisms (GCM) 10K type strain sequencing project: providing services to taxonomists for standard genome sequencing and annotation.</title>
        <authorList>
            <consortium name="The Broad Institute Genomics Platform"/>
            <consortium name="The Broad Institute Genome Sequencing Center for Infectious Disease"/>
            <person name="Wu L."/>
            <person name="Ma J."/>
        </authorList>
    </citation>
    <scope>NUCLEOTIDE SEQUENCE [LARGE SCALE GENOMIC DNA]</scope>
    <source>
        <strain evidence="3 4">JCM 6833</strain>
    </source>
</reference>
<proteinExistence type="predicted"/>
<dbReference type="RefSeq" id="WP_344547567.1">
    <property type="nucleotide sequence ID" value="NZ_BAAATD010000014.1"/>
</dbReference>
<keyword evidence="2" id="KW-0732">Signal</keyword>
<protein>
    <submittedName>
        <fullName evidence="3">Uncharacterized protein</fullName>
    </submittedName>
</protein>
<feature type="compositionally biased region" description="Pro residues" evidence="1">
    <location>
        <begin position="24"/>
        <end position="34"/>
    </location>
</feature>
<feature type="chain" id="PRO_5046257264" evidence="2">
    <location>
        <begin position="22"/>
        <end position="68"/>
    </location>
</feature>
<evidence type="ECO:0000313" key="4">
    <source>
        <dbReference type="Proteomes" id="UP001501509"/>
    </source>
</evidence>
<evidence type="ECO:0000313" key="3">
    <source>
        <dbReference type="EMBL" id="GAA2629229.1"/>
    </source>
</evidence>
<dbReference type="Proteomes" id="UP001501509">
    <property type="component" value="Unassembled WGS sequence"/>
</dbReference>
<comment type="caution">
    <text evidence="3">The sequence shown here is derived from an EMBL/GenBank/DDBJ whole genome shotgun (WGS) entry which is preliminary data.</text>
</comment>
<keyword evidence="4" id="KW-1185">Reference proteome</keyword>
<feature type="region of interest" description="Disordered" evidence="1">
    <location>
        <begin position="20"/>
        <end position="68"/>
    </location>
</feature>
<evidence type="ECO:0000256" key="1">
    <source>
        <dbReference type="SAM" id="MobiDB-lite"/>
    </source>
</evidence>
<sequence>MMRRPVLTFMAAIAVATVARPASTSPPPPPPSPDPASTSSDVLPEDAPDYWTPERTQDAEPAPMPTDD</sequence>
<gene>
    <name evidence="3" type="ORF">GCM10010411_78450</name>
</gene>
<feature type="signal peptide" evidence="2">
    <location>
        <begin position="1"/>
        <end position="21"/>
    </location>
</feature>